<gene>
    <name evidence="3" type="ORF">N798_03155</name>
</gene>
<feature type="chain" id="PRO_5046461064" evidence="2">
    <location>
        <begin position="23"/>
        <end position="297"/>
    </location>
</feature>
<evidence type="ECO:0000256" key="1">
    <source>
        <dbReference type="SAM" id="MobiDB-lite"/>
    </source>
</evidence>
<name>A0ABR4XHU7_9MICO</name>
<keyword evidence="2" id="KW-0732">Signal</keyword>
<proteinExistence type="predicted"/>
<feature type="signal peptide" evidence="2">
    <location>
        <begin position="1"/>
        <end position="22"/>
    </location>
</feature>
<evidence type="ECO:0000313" key="4">
    <source>
        <dbReference type="Proteomes" id="UP000029990"/>
    </source>
</evidence>
<comment type="caution">
    <text evidence="3">The sequence shown here is derived from an EMBL/GenBank/DDBJ whole genome shotgun (WGS) entry which is preliminary data.</text>
</comment>
<sequence length="297" mass="30390">MTGALAAVAVLALVTACGSSTAGSKGGAPPHVASPPASSTTGAVVDPAGELVAHGLLMQDSPASPVELCLGGVAESYPPQCGGPRIVGDVDWEPLRPQRASGVTWTEGEVWVVGRYAPGGDSGSVTLTRPIALTPPEGVTVPSPEPLAFPQLCDDPYAGGGRRGAGSPEQLALVSERMAALDGYVGSWVSDGSSLFNVLVTGDAVAARDELRSVWPGGLCVEQRDLATEADVRAAQEALSAEVPGLLGSAGDSVQGRLDVHVMVLDAATRERILDTVRPWLRERDVRMTSAFAPLPG</sequence>
<protein>
    <submittedName>
        <fullName evidence="3">Uncharacterized protein</fullName>
    </submittedName>
</protein>
<feature type="compositionally biased region" description="Low complexity" evidence="1">
    <location>
        <begin position="28"/>
        <end position="39"/>
    </location>
</feature>
<accession>A0ABR4XHU7</accession>
<evidence type="ECO:0000256" key="2">
    <source>
        <dbReference type="SAM" id="SignalP"/>
    </source>
</evidence>
<feature type="region of interest" description="Disordered" evidence="1">
    <location>
        <begin position="21"/>
        <end position="43"/>
    </location>
</feature>
<reference evidence="3 4" key="1">
    <citation type="submission" date="2013-08" db="EMBL/GenBank/DDBJ databases">
        <title>The genome sequence of Knoellia flava.</title>
        <authorList>
            <person name="Zhu W."/>
            <person name="Wang G."/>
        </authorList>
    </citation>
    <scope>NUCLEOTIDE SEQUENCE [LARGE SCALE GENOMIC DNA]</scope>
    <source>
        <strain evidence="3 4">TL1</strain>
    </source>
</reference>
<evidence type="ECO:0000313" key="3">
    <source>
        <dbReference type="EMBL" id="KGN35333.1"/>
    </source>
</evidence>
<organism evidence="3 4">
    <name type="scientific">Knoellia flava TL1</name>
    <dbReference type="NCBI Taxonomy" id="1385518"/>
    <lineage>
        <taxon>Bacteria</taxon>
        <taxon>Bacillati</taxon>
        <taxon>Actinomycetota</taxon>
        <taxon>Actinomycetes</taxon>
        <taxon>Micrococcales</taxon>
        <taxon>Intrasporangiaceae</taxon>
        <taxon>Knoellia</taxon>
    </lineage>
</organism>
<keyword evidence="4" id="KW-1185">Reference proteome</keyword>
<dbReference type="Proteomes" id="UP000029990">
    <property type="component" value="Unassembled WGS sequence"/>
</dbReference>
<dbReference type="EMBL" id="AVPI01000005">
    <property type="protein sequence ID" value="KGN35333.1"/>
    <property type="molecule type" value="Genomic_DNA"/>
</dbReference>